<reference evidence="1 2" key="1">
    <citation type="journal article" date="2019" name="Environ. Microbiol.">
        <title>Species interactions and distinct microbial communities in high Arctic permafrost affected cryosols are associated with the CH4 and CO2 gas fluxes.</title>
        <authorList>
            <person name="Altshuler I."/>
            <person name="Hamel J."/>
            <person name="Turney S."/>
            <person name="Magnuson E."/>
            <person name="Levesque R."/>
            <person name="Greer C."/>
            <person name="Whyte L.G."/>
        </authorList>
    </citation>
    <scope>NUCLEOTIDE SEQUENCE [LARGE SCALE GENOMIC DNA]</scope>
    <source>
        <strain evidence="1 2">S13Y</strain>
    </source>
</reference>
<accession>A0A502BVP9</accession>
<dbReference type="EMBL" id="RCZO01000011">
    <property type="protein sequence ID" value="TPG04977.1"/>
    <property type="molecule type" value="Genomic_DNA"/>
</dbReference>
<evidence type="ECO:0000313" key="2">
    <source>
        <dbReference type="Proteomes" id="UP000319486"/>
    </source>
</evidence>
<keyword evidence="2" id="KW-1185">Reference proteome</keyword>
<protein>
    <submittedName>
        <fullName evidence="1">Uncharacterized protein</fullName>
    </submittedName>
</protein>
<dbReference type="Proteomes" id="UP000319486">
    <property type="component" value="Unassembled WGS sequence"/>
</dbReference>
<sequence length="60" mass="7080">MLRDRYGLIVLDIADGARPVEVSRLTISQRFFPHWTAWDPQTHRLVATPDSKDDNRLYRL</sequence>
<organism evidence="1 2">
    <name type="scientific">Rhodanobacter glycinis</name>
    <dbReference type="NCBI Taxonomy" id="582702"/>
    <lineage>
        <taxon>Bacteria</taxon>
        <taxon>Pseudomonadati</taxon>
        <taxon>Pseudomonadota</taxon>
        <taxon>Gammaproteobacteria</taxon>
        <taxon>Lysobacterales</taxon>
        <taxon>Rhodanobacteraceae</taxon>
        <taxon>Rhodanobacter</taxon>
    </lineage>
</organism>
<evidence type="ECO:0000313" key="1">
    <source>
        <dbReference type="EMBL" id="TPG04977.1"/>
    </source>
</evidence>
<dbReference type="RefSeq" id="WP_140654906.1">
    <property type="nucleotide sequence ID" value="NZ_RCZB01000001.1"/>
</dbReference>
<proteinExistence type="predicted"/>
<name>A0A502BVP9_9GAMM</name>
<comment type="caution">
    <text evidence="1">The sequence shown here is derived from an EMBL/GenBank/DDBJ whole genome shotgun (WGS) entry which is preliminary data.</text>
</comment>
<dbReference type="OrthoDB" id="9768634at2"/>
<dbReference type="AlphaFoldDB" id="A0A502BVP9"/>
<gene>
    <name evidence="1" type="ORF">EAH88_16550</name>
</gene>